<evidence type="ECO:0000256" key="4">
    <source>
        <dbReference type="ARBA" id="ARBA00022448"/>
    </source>
</evidence>
<dbReference type="GO" id="GO:0009288">
    <property type="term" value="C:bacterial-type flagellum"/>
    <property type="evidence" value="ECO:0007669"/>
    <property type="project" value="InterPro"/>
</dbReference>
<dbReference type="PATRIC" id="fig|123899.6.peg.3438"/>
<sequence>MPSQLPLDMLIGLAQDSTDAASRELGRLSAEHARAGQQLEMLQDYRQDYLKRLQDAMLAGMSAADCQNYQRFINTLDDAIRQQYNVLHQAEQQLAQARLHWQQEKRRLNSFDTLAQRDARSRALTEARREQRANDEISARLAHRRAGF</sequence>
<evidence type="ECO:0000256" key="3">
    <source>
        <dbReference type="ARBA" id="ARBA00020392"/>
    </source>
</evidence>
<keyword evidence="4" id="KW-0813">Transport</keyword>
<dbReference type="PANTHER" id="PTHR38786:SF1">
    <property type="entry name" value="FLAGELLAR FLIJ PROTEIN"/>
    <property type="match status" value="1"/>
</dbReference>
<dbReference type="GeneID" id="56589325"/>
<comment type="similarity">
    <text evidence="2">Belongs to the FliJ family.</text>
</comment>
<gene>
    <name evidence="12" type="primary">flaO</name>
    <name evidence="12" type="ORF">SAMEA3906487_03438</name>
</gene>
<dbReference type="PRINTS" id="PR01004">
    <property type="entry name" value="FLGFLIJ"/>
</dbReference>
<feature type="coiled-coil region" evidence="11">
    <location>
        <begin position="73"/>
        <end position="107"/>
    </location>
</feature>
<evidence type="ECO:0000256" key="7">
    <source>
        <dbReference type="ARBA" id="ARBA00022795"/>
    </source>
</evidence>
<dbReference type="InterPro" id="IPR018006">
    <property type="entry name" value="Flag_FliJ_proteobac"/>
</dbReference>
<evidence type="ECO:0000313" key="12">
    <source>
        <dbReference type="EMBL" id="SAI72869.1"/>
    </source>
</evidence>
<evidence type="ECO:0000256" key="2">
    <source>
        <dbReference type="ARBA" id="ARBA00010004"/>
    </source>
</evidence>
<keyword evidence="7" id="KW-1005">Bacterial flagellum biogenesis</keyword>
<dbReference type="GO" id="GO:0044781">
    <property type="term" value="P:bacterial-type flagellum organization"/>
    <property type="evidence" value="ECO:0007669"/>
    <property type="project" value="UniProtKB-KW"/>
</dbReference>
<protein>
    <recommendedName>
        <fullName evidence="3">Flagellar FliJ protein</fullName>
    </recommendedName>
</protein>
<evidence type="ECO:0000256" key="10">
    <source>
        <dbReference type="ARBA" id="ARBA00023225"/>
    </source>
</evidence>
<keyword evidence="12" id="KW-0966">Cell projection</keyword>
<keyword evidence="11" id="KW-0175">Coiled coil</keyword>
<evidence type="ECO:0000256" key="11">
    <source>
        <dbReference type="SAM" id="Coils"/>
    </source>
</evidence>
<dbReference type="NCBIfam" id="TIGR02473">
    <property type="entry name" value="flagell_FliJ"/>
    <property type="match status" value="1"/>
</dbReference>
<dbReference type="Gene3D" id="1.10.287.1700">
    <property type="match status" value="1"/>
</dbReference>
<evidence type="ECO:0000313" key="13">
    <source>
        <dbReference type="Proteomes" id="UP000076825"/>
    </source>
</evidence>
<evidence type="ECO:0000256" key="6">
    <source>
        <dbReference type="ARBA" id="ARBA00022500"/>
    </source>
</evidence>
<evidence type="ECO:0000256" key="8">
    <source>
        <dbReference type="ARBA" id="ARBA00022927"/>
    </source>
</evidence>
<reference evidence="12 13" key="1">
    <citation type="submission" date="2016-04" db="EMBL/GenBank/DDBJ databases">
        <authorList>
            <consortium name="Pathogen Informatics"/>
        </authorList>
    </citation>
    <scope>NUCLEOTIDE SEQUENCE [LARGE SCALE GENOMIC DNA]</scope>
    <source>
        <strain evidence="12 13">H044680328</strain>
    </source>
</reference>
<dbReference type="KEGG" id="btrm:SAMEA390648703438"/>
<dbReference type="EMBL" id="LT546645">
    <property type="protein sequence ID" value="SAI72869.1"/>
    <property type="molecule type" value="Genomic_DNA"/>
</dbReference>
<keyword evidence="9" id="KW-0472">Membrane</keyword>
<name>A0A157JQE6_9BORD</name>
<dbReference type="PIRSF" id="PIRSF019404">
    <property type="entry name" value="FliJ"/>
    <property type="match status" value="1"/>
</dbReference>
<accession>A0A157JQE6</accession>
<dbReference type="OrthoDB" id="6465096at2"/>
<dbReference type="GO" id="GO:0003774">
    <property type="term" value="F:cytoskeletal motor activity"/>
    <property type="evidence" value="ECO:0007669"/>
    <property type="project" value="InterPro"/>
</dbReference>
<dbReference type="PANTHER" id="PTHR38786">
    <property type="entry name" value="FLAGELLAR FLIJ PROTEIN"/>
    <property type="match status" value="1"/>
</dbReference>
<dbReference type="AlphaFoldDB" id="A0A157JQE6"/>
<dbReference type="Pfam" id="PF02050">
    <property type="entry name" value="FliJ"/>
    <property type="match status" value="1"/>
</dbReference>
<comment type="subcellular location">
    <subcellularLocation>
        <location evidence="1">Cell membrane</location>
        <topology evidence="1">Peripheral membrane protein</topology>
        <orientation evidence="1">Cytoplasmic side</orientation>
    </subcellularLocation>
</comment>
<dbReference type="eggNOG" id="COG2882">
    <property type="taxonomic scope" value="Bacteria"/>
</dbReference>
<dbReference type="RefSeq" id="WP_025515915.1">
    <property type="nucleotide sequence ID" value="NZ_CP016340.1"/>
</dbReference>
<dbReference type="InterPro" id="IPR012823">
    <property type="entry name" value="Flagell_FliJ"/>
</dbReference>
<dbReference type="STRING" id="123899.SAMEA3906487_03438"/>
<proteinExistence type="inferred from homology"/>
<keyword evidence="10" id="KW-1006">Bacterial flagellum protein export</keyword>
<keyword evidence="13" id="KW-1185">Reference proteome</keyword>
<evidence type="ECO:0000256" key="5">
    <source>
        <dbReference type="ARBA" id="ARBA00022475"/>
    </source>
</evidence>
<keyword evidence="12" id="KW-0282">Flagellum</keyword>
<keyword evidence="6" id="KW-0145">Chemotaxis</keyword>
<dbReference type="InterPro" id="IPR053716">
    <property type="entry name" value="Flag_assembly_chemotaxis_eff"/>
</dbReference>
<dbReference type="GO" id="GO:0006935">
    <property type="term" value="P:chemotaxis"/>
    <property type="evidence" value="ECO:0007669"/>
    <property type="project" value="UniProtKB-KW"/>
</dbReference>
<keyword evidence="8" id="KW-0653">Protein transport</keyword>
<dbReference type="Proteomes" id="UP000076825">
    <property type="component" value="Chromosome 1"/>
</dbReference>
<dbReference type="GO" id="GO:0015031">
    <property type="term" value="P:protein transport"/>
    <property type="evidence" value="ECO:0007669"/>
    <property type="project" value="UniProtKB-KW"/>
</dbReference>
<dbReference type="GO" id="GO:0071973">
    <property type="term" value="P:bacterial-type flagellum-dependent cell motility"/>
    <property type="evidence" value="ECO:0007669"/>
    <property type="project" value="InterPro"/>
</dbReference>
<keyword evidence="5" id="KW-1003">Cell membrane</keyword>
<evidence type="ECO:0000256" key="1">
    <source>
        <dbReference type="ARBA" id="ARBA00004413"/>
    </source>
</evidence>
<keyword evidence="12" id="KW-0969">Cilium</keyword>
<evidence type="ECO:0000256" key="9">
    <source>
        <dbReference type="ARBA" id="ARBA00023136"/>
    </source>
</evidence>
<dbReference type="GO" id="GO:0005886">
    <property type="term" value="C:plasma membrane"/>
    <property type="evidence" value="ECO:0007669"/>
    <property type="project" value="UniProtKB-SubCell"/>
</dbReference>
<dbReference type="InterPro" id="IPR052570">
    <property type="entry name" value="FliJ"/>
</dbReference>
<organism evidence="12 13">
    <name type="scientific">Bordetella trematum</name>
    <dbReference type="NCBI Taxonomy" id="123899"/>
    <lineage>
        <taxon>Bacteria</taxon>
        <taxon>Pseudomonadati</taxon>
        <taxon>Pseudomonadota</taxon>
        <taxon>Betaproteobacteria</taxon>
        <taxon>Burkholderiales</taxon>
        <taxon>Alcaligenaceae</taxon>
        <taxon>Bordetella</taxon>
    </lineage>
</organism>